<dbReference type="InterPro" id="IPR004358">
    <property type="entry name" value="Sig_transdc_His_kin-like_C"/>
</dbReference>
<dbReference type="InterPro" id="IPR003660">
    <property type="entry name" value="HAMP_dom"/>
</dbReference>
<evidence type="ECO:0000256" key="3">
    <source>
        <dbReference type="ARBA" id="ARBA00012438"/>
    </source>
</evidence>
<dbReference type="Pfam" id="PF00512">
    <property type="entry name" value="HisKA"/>
    <property type="match status" value="1"/>
</dbReference>
<dbReference type="GO" id="GO:0005524">
    <property type="term" value="F:ATP binding"/>
    <property type="evidence" value="ECO:0007669"/>
    <property type="project" value="UniProtKB-KW"/>
</dbReference>
<evidence type="ECO:0000256" key="9">
    <source>
        <dbReference type="ARBA" id="ARBA00023012"/>
    </source>
</evidence>
<keyword evidence="14" id="KW-1185">Reference proteome</keyword>
<evidence type="ECO:0000256" key="7">
    <source>
        <dbReference type="ARBA" id="ARBA00022777"/>
    </source>
</evidence>
<evidence type="ECO:0000259" key="11">
    <source>
        <dbReference type="PROSITE" id="PS50109"/>
    </source>
</evidence>
<accession>A0ABV4SVN3</accession>
<dbReference type="Pfam" id="PF00672">
    <property type="entry name" value="HAMP"/>
    <property type="match status" value="1"/>
</dbReference>
<evidence type="ECO:0000313" key="13">
    <source>
        <dbReference type="EMBL" id="MFA3842261.1"/>
    </source>
</evidence>
<dbReference type="Pfam" id="PF02518">
    <property type="entry name" value="HATPase_c"/>
    <property type="match status" value="1"/>
</dbReference>
<dbReference type="InterPro" id="IPR050428">
    <property type="entry name" value="TCS_sensor_his_kinase"/>
</dbReference>
<dbReference type="SMART" id="SM00387">
    <property type="entry name" value="HATPase_c"/>
    <property type="match status" value="1"/>
</dbReference>
<reference evidence="13 14" key="1">
    <citation type="submission" date="2024-08" db="EMBL/GenBank/DDBJ databases">
        <title>Genome sequence of Streptomyces aureus CACIA-1.46HGO.</title>
        <authorList>
            <person name="Evangelista-Martinez Z."/>
        </authorList>
    </citation>
    <scope>NUCLEOTIDE SEQUENCE [LARGE SCALE GENOMIC DNA]</scope>
    <source>
        <strain evidence="13 14">CACIA-1.46HGO</strain>
    </source>
</reference>
<comment type="subcellular location">
    <subcellularLocation>
        <location evidence="2">Cell membrane</location>
    </subcellularLocation>
</comment>
<dbReference type="CDD" id="cd00082">
    <property type="entry name" value="HisKA"/>
    <property type="match status" value="1"/>
</dbReference>
<organism evidence="13 14">
    <name type="scientific">Streptomyces aureus</name>
    <dbReference type="NCBI Taxonomy" id="193461"/>
    <lineage>
        <taxon>Bacteria</taxon>
        <taxon>Bacillati</taxon>
        <taxon>Actinomycetota</taxon>
        <taxon>Actinomycetes</taxon>
        <taxon>Kitasatosporales</taxon>
        <taxon>Streptomycetaceae</taxon>
        <taxon>Streptomyces</taxon>
    </lineage>
</organism>
<protein>
    <recommendedName>
        <fullName evidence="3">histidine kinase</fullName>
        <ecNumber evidence="3">2.7.13.3</ecNumber>
    </recommendedName>
</protein>
<keyword evidence="7" id="KW-0418">Kinase</keyword>
<comment type="caution">
    <text evidence="13">The sequence shown here is derived from an EMBL/GenBank/DDBJ whole genome shotgun (WGS) entry which is preliminary data.</text>
</comment>
<dbReference type="InterPro" id="IPR005467">
    <property type="entry name" value="His_kinase_dom"/>
</dbReference>
<dbReference type="SMART" id="SM00304">
    <property type="entry name" value="HAMP"/>
    <property type="match status" value="1"/>
</dbReference>
<evidence type="ECO:0000256" key="2">
    <source>
        <dbReference type="ARBA" id="ARBA00004236"/>
    </source>
</evidence>
<evidence type="ECO:0000259" key="12">
    <source>
        <dbReference type="PROSITE" id="PS50885"/>
    </source>
</evidence>
<name>A0ABV4SVN3_9ACTN</name>
<dbReference type="PANTHER" id="PTHR45436">
    <property type="entry name" value="SENSOR HISTIDINE KINASE YKOH"/>
    <property type="match status" value="1"/>
</dbReference>
<feature type="domain" description="Histidine kinase" evidence="11">
    <location>
        <begin position="215"/>
        <end position="423"/>
    </location>
</feature>
<feature type="domain" description="HAMP" evidence="12">
    <location>
        <begin position="154"/>
        <end position="207"/>
    </location>
</feature>
<dbReference type="Proteomes" id="UP001571476">
    <property type="component" value="Unassembled WGS sequence"/>
</dbReference>
<dbReference type="CDD" id="cd00075">
    <property type="entry name" value="HATPase"/>
    <property type="match status" value="1"/>
</dbReference>
<keyword evidence="13" id="KW-0547">Nucleotide-binding</keyword>
<keyword evidence="9" id="KW-0902">Two-component regulatory system</keyword>
<dbReference type="EMBL" id="JBGOSP010000035">
    <property type="protein sequence ID" value="MFA3842261.1"/>
    <property type="molecule type" value="Genomic_DNA"/>
</dbReference>
<dbReference type="SUPFAM" id="SSF55874">
    <property type="entry name" value="ATPase domain of HSP90 chaperone/DNA topoisomerase II/histidine kinase"/>
    <property type="match status" value="1"/>
</dbReference>
<evidence type="ECO:0000256" key="1">
    <source>
        <dbReference type="ARBA" id="ARBA00000085"/>
    </source>
</evidence>
<keyword evidence="6" id="KW-0812">Transmembrane</keyword>
<dbReference type="Gene3D" id="1.10.287.130">
    <property type="match status" value="1"/>
</dbReference>
<dbReference type="InterPro" id="IPR003594">
    <property type="entry name" value="HATPase_dom"/>
</dbReference>
<evidence type="ECO:0000256" key="10">
    <source>
        <dbReference type="ARBA" id="ARBA00023136"/>
    </source>
</evidence>
<dbReference type="InterPro" id="IPR003661">
    <property type="entry name" value="HisK_dim/P_dom"/>
</dbReference>
<evidence type="ECO:0000256" key="5">
    <source>
        <dbReference type="ARBA" id="ARBA00022679"/>
    </source>
</evidence>
<dbReference type="Gene3D" id="3.30.565.10">
    <property type="entry name" value="Histidine kinase-like ATPase, C-terminal domain"/>
    <property type="match status" value="1"/>
</dbReference>
<dbReference type="EC" id="2.7.13.3" evidence="3"/>
<dbReference type="PROSITE" id="PS50885">
    <property type="entry name" value="HAMP"/>
    <property type="match status" value="1"/>
</dbReference>
<keyword evidence="10" id="KW-0472">Membrane</keyword>
<evidence type="ECO:0000256" key="4">
    <source>
        <dbReference type="ARBA" id="ARBA00022553"/>
    </source>
</evidence>
<dbReference type="InterPro" id="IPR036097">
    <property type="entry name" value="HisK_dim/P_sf"/>
</dbReference>
<dbReference type="SMART" id="SM00388">
    <property type="entry name" value="HisKA"/>
    <property type="match status" value="1"/>
</dbReference>
<comment type="catalytic activity">
    <reaction evidence="1">
        <text>ATP + protein L-histidine = ADP + protein N-phospho-L-histidine.</text>
        <dbReference type="EC" id="2.7.13.3"/>
    </reaction>
</comment>
<dbReference type="SUPFAM" id="SSF47384">
    <property type="entry name" value="Homodimeric domain of signal transducing histidine kinase"/>
    <property type="match status" value="1"/>
</dbReference>
<keyword evidence="4" id="KW-0597">Phosphoprotein</keyword>
<evidence type="ECO:0000256" key="8">
    <source>
        <dbReference type="ARBA" id="ARBA00022989"/>
    </source>
</evidence>
<dbReference type="PANTHER" id="PTHR45436:SF5">
    <property type="entry name" value="SENSOR HISTIDINE KINASE TRCS"/>
    <property type="match status" value="1"/>
</dbReference>
<sequence length="424" mass="46168">MVLVAWLRTSLISGLDQTAWQRAQAVAEIVNSGNLHARLPSPGDRDIAAQVVDSKGTVRSSSPNLEGNRRVFTFAPSASDEPHARSVQHPPHSENGIWRAVAIRAGTPSAPMTVYAAVLTEDVDNSLAKLTRGLAIGVPMAVTALTSVAWLLTGRALRPVEMLRAQTAEITVSDLSRRLDVPPSADALGRLASTLNDLLARLEASTQKQRQFIADASHELRSPLSSLHTQLEVAARHPDSADWRRLGPVLVEDSERLSRLVDDLVRLARLDAHPRFRRRPVDLDEIVFAEVQRARQRTNLTIDQHTVSAARVDGDVDALTRVVRNLLDNAIRYATLRIDVSLGACDGTAQLVVSDDGLGIPGPDRQRVFDRFTRLDDARARDTGGSGLGLAIVRDIITVHRGTVHVEDNAPGARLVVRLPIARL</sequence>
<keyword evidence="8" id="KW-1133">Transmembrane helix</keyword>
<dbReference type="PROSITE" id="PS50109">
    <property type="entry name" value="HIS_KIN"/>
    <property type="match status" value="1"/>
</dbReference>
<gene>
    <name evidence="13" type="ORF">ACEG43_39770</name>
</gene>
<keyword evidence="5" id="KW-0808">Transferase</keyword>
<dbReference type="InterPro" id="IPR036890">
    <property type="entry name" value="HATPase_C_sf"/>
</dbReference>
<evidence type="ECO:0000256" key="6">
    <source>
        <dbReference type="ARBA" id="ARBA00022692"/>
    </source>
</evidence>
<keyword evidence="13" id="KW-0067">ATP-binding</keyword>
<dbReference type="RefSeq" id="WP_372566291.1">
    <property type="nucleotide sequence ID" value="NZ_JBGOSP010000035.1"/>
</dbReference>
<proteinExistence type="predicted"/>
<dbReference type="PRINTS" id="PR00344">
    <property type="entry name" value="BCTRLSENSOR"/>
</dbReference>
<dbReference type="CDD" id="cd06225">
    <property type="entry name" value="HAMP"/>
    <property type="match status" value="1"/>
</dbReference>
<evidence type="ECO:0000313" key="14">
    <source>
        <dbReference type="Proteomes" id="UP001571476"/>
    </source>
</evidence>